<keyword evidence="7" id="KW-0915">Sodium</keyword>
<organism evidence="14">
    <name type="scientific">Dermatophagoides farinae</name>
    <name type="common">American house dust mite</name>
    <dbReference type="NCBI Taxonomy" id="6954"/>
    <lineage>
        <taxon>Eukaryota</taxon>
        <taxon>Metazoa</taxon>
        <taxon>Ecdysozoa</taxon>
        <taxon>Arthropoda</taxon>
        <taxon>Chelicerata</taxon>
        <taxon>Arachnida</taxon>
        <taxon>Acari</taxon>
        <taxon>Acariformes</taxon>
        <taxon>Sarcoptiformes</taxon>
        <taxon>Astigmata</taxon>
        <taxon>Psoroptidia</taxon>
        <taxon>Analgoidea</taxon>
        <taxon>Pyroglyphidae</taxon>
        <taxon>Dermatophagoidinae</taxon>
        <taxon>Dermatophagoides</taxon>
    </lineage>
</organism>
<gene>
    <name evidence="14" type="ORF">HUG17_1384</name>
</gene>
<keyword evidence="8 12" id="KW-0406">Ion transport</keyword>
<dbReference type="PRINTS" id="PR01078">
    <property type="entry name" value="AMINACHANNEL"/>
</dbReference>
<reference evidence="14" key="1">
    <citation type="submission" date="2020-06" db="EMBL/GenBank/DDBJ databases">
        <authorList>
            <person name="Ji K."/>
            <person name="Li J."/>
        </authorList>
    </citation>
    <scope>NUCLEOTIDE SEQUENCE</scope>
    <source>
        <strain evidence="14">JKM2019</strain>
        <tissue evidence="14">Whole body</tissue>
    </source>
</reference>
<evidence type="ECO:0000256" key="3">
    <source>
        <dbReference type="ARBA" id="ARBA00022448"/>
    </source>
</evidence>
<keyword evidence="6 13" id="KW-1133">Transmembrane helix</keyword>
<comment type="similarity">
    <text evidence="2 12">Belongs to the amiloride-sensitive sodium channel (TC 1.A.6) family.</text>
</comment>
<evidence type="ECO:0000256" key="1">
    <source>
        <dbReference type="ARBA" id="ARBA00004141"/>
    </source>
</evidence>
<sequence>MKSYKKKIISYTLKTIAYTFCAIGCAYQVISIINLYFSFPTTVFSFIEIMDRLELPAITLCTNNLIMLNKMKCIDPKFNQSWTKLMELSQQNLFYSNQTRLLKQKLIDHTIRKLMDQLPVYDFSQLGTEWNDLLTNRYFKCATDPYNVDKKCIDHSNVIQSAQELGNCFTVFRRSENRTLKEIAIKSGISQSPVIRGVEDSLNLEIADQPFHPNEVFRMMINFSLDQRTTLNEKVMGHLAIHDENELPPIRDRNFIVYPGYYYEFYISKESGKYLPSPYVTDCVNYDREKSHMDKSESQIRVMSRETCIMDCIAKQTINLCKCWPPELPFIVLDQNNSNNHLKWCSWRDGTNIVGDNSSKERNWFHFCFANHEKRCKNLCKIECKSDSYEILRQSVIWPSQERIDHSKKYDMTLRKCCTLISIRFWSSEQSIQDYQPKYEFVEFISYFGGLLSIWLGFSFVKTYDIGELVSRKIISYIWQYGKQSLSKGKSQPSRTTKIRPRVSRYLKNSPSLRKSLQI</sequence>
<name>A0A9D4SLG8_DERFA</name>
<keyword evidence="9 13" id="KW-0472">Membrane</keyword>
<evidence type="ECO:0000256" key="11">
    <source>
        <dbReference type="ARBA" id="ARBA00023303"/>
    </source>
</evidence>
<comment type="caution">
    <text evidence="14">The sequence shown here is derived from an EMBL/GenBank/DDBJ whole genome shotgun (WGS) entry which is preliminary data.</text>
</comment>
<evidence type="ECO:0000256" key="4">
    <source>
        <dbReference type="ARBA" id="ARBA00022461"/>
    </source>
</evidence>
<comment type="subcellular location">
    <subcellularLocation>
        <location evidence="1">Membrane</location>
        <topology evidence="1">Multi-pass membrane protein</topology>
    </subcellularLocation>
</comment>
<proteinExistence type="inferred from homology"/>
<dbReference type="Gene3D" id="1.10.287.770">
    <property type="entry name" value="YojJ-like"/>
    <property type="match status" value="1"/>
</dbReference>
<evidence type="ECO:0000256" key="7">
    <source>
        <dbReference type="ARBA" id="ARBA00023053"/>
    </source>
</evidence>
<keyword evidence="5 12" id="KW-0812">Transmembrane</keyword>
<evidence type="ECO:0000256" key="6">
    <source>
        <dbReference type="ARBA" id="ARBA00022989"/>
    </source>
</evidence>
<keyword evidence="11 12" id="KW-0407">Ion channel</keyword>
<evidence type="ECO:0000256" key="13">
    <source>
        <dbReference type="SAM" id="Phobius"/>
    </source>
</evidence>
<dbReference type="GO" id="GO:0015280">
    <property type="term" value="F:ligand-gated sodium channel activity"/>
    <property type="evidence" value="ECO:0007669"/>
    <property type="project" value="TreeGrafter"/>
</dbReference>
<dbReference type="PANTHER" id="PTHR11690">
    <property type="entry name" value="AMILORIDE-SENSITIVE SODIUM CHANNEL-RELATED"/>
    <property type="match status" value="1"/>
</dbReference>
<evidence type="ECO:0000256" key="9">
    <source>
        <dbReference type="ARBA" id="ARBA00023136"/>
    </source>
</evidence>
<dbReference type="OrthoDB" id="6412422at2759"/>
<dbReference type="AlphaFoldDB" id="A0A9D4SLG8"/>
<accession>A0A9D4SLG8</accession>
<keyword evidence="4 12" id="KW-0894">Sodium channel</keyword>
<reference evidence="14" key="2">
    <citation type="journal article" date="2021" name="World Allergy Organ. J.">
        <title>Chromosome-level assembly of Dermatophagoides farinae genome and transcriptome reveals two novel allergens Der f 37 and Der f 39.</title>
        <authorList>
            <person name="Chen J."/>
            <person name="Cai Z."/>
            <person name="Fan D."/>
            <person name="Hu J."/>
            <person name="Hou Y."/>
            <person name="He Y."/>
            <person name="Zhang Z."/>
            <person name="Zhao Z."/>
            <person name="Gao P."/>
            <person name="Hu W."/>
            <person name="Sun J."/>
            <person name="Li J."/>
            <person name="Ji K."/>
        </authorList>
    </citation>
    <scope>NUCLEOTIDE SEQUENCE</scope>
    <source>
        <strain evidence="14">JKM2019</strain>
    </source>
</reference>
<evidence type="ECO:0000256" key="5">
    <source>
        <dbReference type="ARBA" id="ARBA00022692"/>
    </source>
</evidence>
<evidence type="ECO:0000256" key="12">
    <source>
        <dbReference type="RuleBase" id="RU000679"/>
    </source>
</evidence>
<protein>
    <submittedName>
        <fullName evidence="14">Amiloride-sensitive cation channel 4-like protein-like protein</fullName>
    </submittedName>
</protein>
<evidence type="ECO:0000256" key="2">
    <source>
        <dbReference type="ARBA" id="ARBA00007193"/>
    </source>
</evidence>
<evidence type="ECO:0000313" key="14">
    <source>
        <dbReference type="EMBL" id="KAH7645846.1"/>
    </source>
</evidence>
<evidence type="ECO:0000256" key="8">
    <source>
        <dbReference type="ARBA" id="ARBA00023065"/>
    </source>
</evidence>
<dbReference type="Proteomes" id="UP000828236">
    <property type="component" value="Unassembled WGS sequence"/>
</dbReference>
<dbReference type="GO" id="GO:0005886">
    <property type="term" value="C:plasma membrane"/>
    <property type="evidence" value="ECO:0007669"/>
    <property type="project" value="TreeGrafter"/>
</dbReference>
<dbReference type="Pfam" id="PF00858">
    <property type="entry name" value="ASC"/>
    <property type="match status" value="1"/>
</dbReference>
<keyword evidence="3 12" id="KW-0813">Transport</keyword>
<keyword evidence="10 12" id="KW-0739">Sodium transport</keyword>
<dbReference type="PANTHER" id="PTHR11690:SF300">
    <property type="entry name" value="PICKPOCKET PROTEIN 19"/>
    <property type="match status" value="1"/>
</dbReference>
<dbReference type="InterPro" id="IPR001873">
    <property type="entry name" value="ENaC"/>
</dbReference>
<feature type="transmembrane region" description="Helical" evidence="13">
    <location>
        <begin position="16"/>
        <end position="37"/>
    </location>
</feature>
<evidence type="ECO:0000256" key="10">
    <source>
        <dbReference type="ARBA" id="ARBA00023201"/>
    </source>
</evidence>
<dbReference type="EMBL" id="SDOV01000001">
    <property type="protein sequence ID" value="KAH7645846.1"/>
    <property type="molecule type" value="Genomic_DNA"/>
</dbReference>